<dbReference type="InterPro" id="IPR003749">
    <property type="entry name" value="ThiS/MoaD-like"/>
</dbReference>
<name>A0A2W5FHC6_9BACT</name>
<dbReference type="InterPro" id="IPR016155">
    <property type="entry name" value="Mopterin_synth/thiamin_S_b"/>
</dbReference>
<organism evidence="1 2">
    <name type="scientific">Micavibrio aeruginosavorus</name>
    <dbReference type="NCBI Taxonomy" id="349221"/>
    <lineage>
        <taxon>Bacteria</taxon>
        <taxon>Pseudomonadati</taxon>
        <taxon>Bdellovibrionota</taxon>
        <taxon>Bdellovibrionia</taxon>
        <taxon>Bdellovibrionales</taxon>
        <taxon>Pseudobdellovibrionaceae</taxon>
        <taxon>Micavibrio</taxon>
    </lineage>
</organism>
<dbReference type="SUPFAM" id="SSF54285">
    <property type="entry name" value="MoaD/ThiS"/>
    <property type="match status" value="1"/>
</dbReference>
<evidence type="ECO:0000313" key="2">
    <source>
        <dbReference type="Proteomes" id="UP000249739"/>
    </source>
</evidence>
<dbReference type="EMBL" id="QFOT01000117">
    <property type="protein sequence ID" value="PZP54678.1"/>
    <property type="molecule type" value="Genomic_DNA"/>
</dbReference>
<sequence length="83" mass="9497">MKINYVSWLADEMGKHEEYLEITEPTPIKFILSQLESREENYKSLLFKEDGIVRISLNGVVIPRSHVISNNEEITLFAPMSGG</sequence>
<gene>
    <name evidence="1" type="ORF">DI586_09160</name>
</gene>
<dbReference type="Proteomes" id="UP000249739">
    <property type="component" value="Unassembled WGS sequence"/>
</dbReference>
<reference evidence="1 2" key="1">
    <citation type="submission" date="2017-08" db="EMBL/GenBank/DDBJ databases">
        <title>Infants hospitalized years apart are colonized by the same room-sourced microbial strains.</title>
        <authorList>
            <person name="Brooks B."/>
            <person name="Olm M.R."/>
            <person name="Firek B.A."/>
            <person name="Baker R."/>
            <person name="Thomas B.C."/>
            <person name="Morowitz M.J."/>
            <person name="Banfield J.F."/>
        </authorList>
    </citation>
    <scope>NUCLEOTIDE SEQUENCE [LARGE SCALE GENOMIC DNA]</scope>
    <source>
        <strain evidence="1">S2_006_000_R2_64</strain>
    </source>
</reference>
<accession>A0A2W5FHC6</accession>
<comment type="caution">
    <text evidence="1">The sequence shown here is derived from an EMBL/GenBank/DDBJ whole genome shotgun (WGS) entry which is preliminary data.</text>
</comment>
<proteinExistence type="predicted"/>
<dbReference type="Gene3D" id="3.10.20.30">
    <property type="match status" value="1"/>
</dbReference>
<evidence type="ECO:0008006" key="3">
    <source>
        <dbReference type="Google" id="ProtNLM"/>
    </source>
</evidence>
<dbReference type="AlphaFoldDB" id="A0A2W5FHC6"/>
<dbReference type="CDD" id="cd17040">
    <property type="entry name" value="Ubl_MoaD_like"/>
    <property type="match status" value="1"/>
</dbReference>
<protein>
    <recommendedName>
        <fullName evidence="3">Molybdopterin synthase sulfur carrier subunit</fullName>
    </recommendedName>
</protein>
<dbReference type="InterPro" id="IPR012675">
    <property type="entry name" value="Beta-grasp_dom_sf"/>
</dbReference>
<dbReference type="Pfam" id="PF02597">
    <property type="entry name" value="ThiS"/>
    <property type="match status" value="1"/>
</dbReference>
<evidence type="ECO:0000313" key="1">
    <source>
        <dbReference type="EMBL" id="PZP54678.1"/>
    </source>
</evidence>